<gene>
    <name evidence="4" type="ORF">THIAE_09300</name>
</gene>
<dbReference type="PROSITE" id="PS01081">
    <property type="entry name" value="HTH_TETR_1"/>
    <property type="match status" value="1"/>
</dbReference>
<feature type="domain" description="HTH tetR-type" evidence="3">
    <location>
        <begin position="14"/>
        <end position="74"/>
    </location>
</feature>
<dbReference type="InterPro" id="IPR050624">
    <property type="entry name" value="HTH-type_Tx_Regulator"/>
</dbReference>
<evidence type="ECO:0000256" key="2">
    <source>
        <dbReference type="PROSITE-ProRule" id="PRU00335"/>
    </source>
</evidence>
<dbReference type="OrthoDB" id="5816932at2"/>
<dbReference type="InterPro" id="IPR001647">
    <property type="entry name" value="HTH_TetR"/>
</dbReference>
<dbReference type="SUPFAM" id="SSF48498">
    <property type="entry name" value="Tetracyclin repressor-like, C-terminal domain"/>
    <property type="match status" value="1"/>
</dbReference>
<dbReference type="Gene3D" id="1.10.357.10">
    <property type="entry name" value="Tetracycline Repressor, domain 2"/>
    <property type="match status" value="1"/>
</dbReference>
<dbReference type="KEGG" id="tao:THIAE_09300"/>
<dbReference type="InterPro" id="IPR032551">
    <property type="entry name" value="BscR_C"/>
</dbReference>
<dbReference type="GO" id="GO:0003677">
    <property type="term" value="F:DNA binding"/>
    <property type="evidence" value="ECO:0007669"/>
    <property type="project" value="UniProtKB-UniRule"/>
</dbReference>
<dbReference type="PANTHER" id="PTHR43479">
    <property type="entry name" value="ACREF/ENVCD OPERON REPRESSOR-RELATED"/>
    <property type="match status" value="1"/>
</dbReference>
<evidence type="ECO:0000313" key="4">
    <source>
        <dbReference type="EMBL" id="AHF01927.1"/>
    </source>
</evidence>
<dbReference type="InterPro" id="IPR036271">
    <property type="entry name" value="Tet_transcr_reg_TetR-rel_C_sf"/>
</dbReference>
<dbReference type="InterPro" id="IPR009057">
    <property type="entry name" value="Homeodomain-like_sf"/>
</dbReference>
<dbReference type="eggNOG" id="COG1309">
    <property type="taxonomic scope" value="Bacteria"/>
</dbReference>
<name>W0DU01_9GAMM</name>
<dbReference type="PANTHER" id="PTHR43479:SF11">
    <property type="entry name" value="ACREF_ENVCD OPERON REPRESSOR-RELATED"/>
    <property type="match status" value="1"/>
</dbReference>
<dbReference type="Pfam" id="PF16295">
    <property type="entry name" value="TetR_C_10"/>
    <property type="match status" value="1"/>
</dbReference>
<dbReference type="AlphaFoldDB" id="W0DU01"/>
<keyword evidence="5" id="KW-1185">Reference proteome</keyword>
<dbReference type="PRINTS" id="PR00455">
    <property type="entry name" value="HTHTETR"/>
</dbReference>
<dbReference type="InterPro" id="IPR023772">
    <property type="entry name" value="DNA-bd_HTH_TetR-type_CS"/>
</dbReference>
<feature type="DNA-binding region" description="H-T-H motif" evidence="2">
    <location>
        <begin position="37"/>
        <end position="56"/>
    </location>
</feature>
<keyword evidence="1 2" id="KW-0238">DNA-binding</keyword>
<evidence type="ECO:0000259" key="3">
    <source>
        <dbReference type="PROSITE" id="PS50977"/>
    </source>
</evidence>
<dbReference type="STRING" id="717772.THIAE_09300"/>
<evidence type="ECO:0000313" key="5">
    <source>
        <dbReference type="Proteomes" id="UP000005380"/>
    </source>
</evidence>
<dbReference type="Pfam" id="PF00440">
    <property type="entry name" value="TetR_N"/>
    <property type="match status" value="1"/>
</dbReference>
<proteinExistence type="predicted"/>
<evidence type="ECO:0000256" key="1">
    <source>
        <dbReference type="ARBA" id="ARBA00023125"/>
    </source>
</evidence>
<dbReference type="RefSeq" id="WP_006460825.1">
    <property type="nucleotide sequence ID" value="NZ_CP007030.1"/>
</dbReference>
<dbReference type="SUPFAM" id="SSF46689">
    <property type="entry name" value="Homeodomain-like"/>
    <property type="match status" value="1"/>
</dbReference>
<protein>
    <submittedName>
        <fullName evidence="4">TetR family transcriptional regulator</fullName>
    </submittedName>
</protein>
<sequence length="211" mass="23941">MPSSRLFFVHNQGSKLQTKVLNSALKLFVEQGFHKTSVPDLVADSGVSIGSIYKHFGDKEGLAKELMVRLFEELSRQQQIIIDQYAHSKDQYRALVAWMFQFALEFQDVMAFLLYARHQNFLPDTRSACSAKPFMMLRDVIAQGIERKEIKQQDPLIMAAVAFGPVLRVLQLYIDGVLPKPLTAYQDELIATSWHAIAYSNNNNDGDNKEG</sequence>
<organism evidence="4 5">
    <name type="scientific">Thiomicrospira aerophila AL3</name>
    <dbReference type="NCBI Taxonomy" id="717772"/>
    <lineage>
        <taxon>Bacteria</taxon>
        <taxon>Pseudomonadati</taxon>
        <taxon>Pseudomonadota</taxon>
        <taxon>Gammaproteobacteria</taxon>
        <taxon>Thiotrichales</taxon>
        <taxon>Piscirickettsiaceae</taxon>
        <taxon>Thiomicrospira</taxon>
    </lineage>
</organism>
<dbReference type="PROSITE" id="PS50977">
    <property type="entry name" value="HTH_TETR_2"/>
    <property type="match status" value="1"/>
</dbReference>
<dbReference type="Proteomes" id="UP000005380">
    <property type="component" value="Chromosome"/>
</dbReference>
<accession>W0DU01</accession>
<reference evidence="4 5" key="1">
    <citation type="submission" date="2013-12" db="EMBL/GenBank/DDBJ databases">
        <authorList>
            <consortium name="DOE Joint Genome Institute"/>
            <person name="Kappler U."/>
            <person name="Huntemann M."/>
            <person name="Han J."/>
            <person name="Chen A."/>
            <person name="Kyrpides N."/>
            <person name="Mavromatis K."/>
            <person name="Markowitz V."/>
            <person name="Palaniappan K."/>
            <person name="Ivanova N."/>
            <person name="Schaumberg A."/>
            <person name="Pati A."/>
            <person name="Liolios K."/>
            <person name="Nordberg H.P."/>
            <person name="Cantor M.N."/>
            <person name="Hua S.X."/>
            <person name="Woyke T."/>
        </authorList>
    </citation>
    <scope>NUCLEOTIDE SEQUENCE [LARGE SCALE GENOMIC DNA]</scope>
    <source>
        <strain evidence="5">AL2</strain>
    </source>
</reference>
<dbReference type="EMBL" id="CP007030">
    <property type="protein sequence ID" value="AHF01927.1"/>
    <property type="molecule type" value="Genomic_DNA"/>
</dbReference>
<dbReference type="InParanoid" id="W0DU01"/>
<dbReference type="HOGENOM" id="CLU_069356_12_9_6"/>